<keyword evidence="3" id="KW-1185">Reference proteome</keyword>
<proteinExistence type="predicted"/>
<feature type="transmembrane region" description="Helical" evidence="1">
    <location>
        <begin position="112"/>
        <end position="132"/>
    </location>
</feature>
<dbReference type="AlphaFoldDB" id="B5GYM3"/>
<feature type="transmembrane region" description="Helical" evidence="1">
    <location>
        <begin position="36"/>
        <end position="55"/>
    </location>
</feature>
<dbReference type="OrthoDB" id="3385752at2"/>
<dbReference type="RefSeq" id="WP_003957039.1">
    <property type="nucleotide sequence ID" value="NZ_CM000913.1"/>
</dbReference>
<gene>
    <name evidence="2" type="ORF">SCLAV_1110</name>
</gene>
<dbReference type="eggNOG" id="ENOG5032RVR">
    <property type="taxonomic scope" value="Bacteria"/>
</dbReference>
<keyword evidence="1" id="KW-1133">Transmembrane helix</keyword>
<reference evidence="2 3" key="1">
    <citation type="journal article" date="2010" name="Genome Biol. Evol.">
        <title>The sequence of a 1.8-mb bacterial linear plasmid reveals a rich evolutionary reservoir of secondary metabolic pathways.</title>
        <authorList>
            <person name="Medema M.H."/>
            <person name="Trefzer A."/>
            <person name="Kovalchuk A."/>
            <person name="van den Berg M."/>
            <person name="Mueller U."/>
            <person name="Heijne W."/>
            <person name="Wu L."/>
            <person name="Alam M.T."/>
            <person name="Ronning C.M."/>
            <person name="Nierman W.C."/>
            <person name="Bovenberg R.A.L."/>
            <person name="Breitling R."/>
            <person name="Takano E."/>
        </authorList>
    </citation>
    <scope>NUCLEOTIDE SEQUENCE [LARGE SCALE GENOMIC DNA]</scope>
    <source>
        <strain evidence="3">ATCC 27064 / DSM 738 / JCM 4710 / NBRC 13307 / NCIMB 12785 / NRRL 3585 / VKM Ac-602</strain>
    </source>
</reference>
<protein>
    <submittedName>
        <fullName evidence="2">Uncharacterized protein</fullName>
    </submittedName>
</protein>
<dbReference type="EMBL" id="CM000913">
    <property type="protein sequence ID" value="EFG06189.1"/>
    <property type="molecule type" value="Genomic_DNA"/>
</dbReference>
<dbReference type="GeneID" id="93732235"/>
<feature type="transmembrane region" description="Helical" evidence="1">
    <location>
        <begin position="6"/>
        <end position="24"/>
    </location>
</feature>
<accession>B5GYM3</accession>
<evidence type="ECO:0000313" key="3">
    <source>
        <dbReference type="Proteomes" id="UP000002357"/>
    </source>
</evidence>
<sequence length="145" mass="15990">MLFLILLLPTAWFAWNVWNVVQLFKALGERFWTQPMWWVRALSVSLFLGAAAWLFGAVPGGLDVAETCVLNHHQAYDSAYRSAHSEDFDRLFPLSNKCNASYDLVPAWVNPTVAACFAIAVLSVIALGCLGVSRASAAMRGEPRS</sequence>
<evidence type="ECO:0000256" key="1">
    <source>
        <dbReference type="SAM" id="Phobius"/>
    </source>
</evidence>
<keyword evidence="1" id="KW-0472">Membrane</keyword>
<evidence type="ECO:0000313" key="2">
    <source>
        <dbReference type="EMBL" id="EFG06189.1"/>
    </source>
</evidence>
<dbReference type="KEGG" id="sclf:BB341_22480"/>
<name>B5GYM3_STRCL</name>
<keyword evidence="1" id="KW-0812">Transmembrane</keyword>
<dbReference type="Proteomes" id="UP000002357">
    <property type="component" value="Chromosome"/>
</dbReference>
<organism evidence="2 3">
    <name type="scientific">Streptomyces clavuligerus</name>
    <dbReference type="NCBI Taxonomy" id="1901"/>
    <lineage>
        <taxon>Bacteria</taxon>
        <taxon>Bacillati</taxon>
        <taxon>Actinomycetota</taxon>
        <taxon>Actinomycetes</taxon>
        <taxon>Kitasatosporales</taxon>
        <taxon>Streptomycetaceae</taxon>
        <taxon>Streptomyces</taxon>
    </lineage>
</organism>